<dbReference type="STRING" id="89093.SAMN04488558_10645"/>
<evidence type="ECO:0000259" key="14">
    <source>
        <dbReference type="PROSITE" id="PS51103"/>
    </source>
</evidence>
<sequence>MEKLQRFGGAMFTPVLLFAYSGIILSLAILCQSELVFGSFASDGTFWKNIWSIIETGGWTVFNHIELLFVIGIPIGLADKANARAALESFVVYTTFNNFVSKILEIWGQNFNVDFTQEVGGTSGLKMIAGVKTLDTNIIGAIIVAAIVVWIHNRYFEKKLPDWLGIFQGSSLVAIIGFFFMLPLAFATASIWPIVQGGISTLQGLMLNSGVFGVWIYVFLERILIPTGLHHFIYQPFIYGPAAIAGGIEQGWLQQLNALASNPAPLIEQFPYGGFGLHNMSKFFAPIGIGAAFYATALPEKKKETLSLIVPTAITAMLAGITEPFEFTFLFIAPPLFLLHSLLAATFASTLYLFGVVGDIGSGFIAILSKFIIPMSINHLDSVIKLFIIGFIYSVIYFYVFKFVILKKDYKTPGREVNAGVKLYSKQEYKAKKAGENLKISDADQYRQSAEIYLAAFGGRTNIEEVTNCATRLRVSVKDVSLVGDDQEFKLGGAHGVVRKGKAFQIIVGLSVPQVREEFEKLLKQ</sequence>
<dbReference type="InterPro" id="IPR013013">
    <property type="entry name" value="PTS_EIIC_1"/>
</dbReference>
<feature type="transmembrane region" description="Helical" evidence="12">
    <location>
        <begin position="327"/>
        <end position="345"/>
    </location>
</feature>
<evidence type="ECO:0000256" key="8">
    <source>
        <dbReference type="ARBA" id="ARBA00022777"/>
    </source>
</evidence>
<dbReference type="PANTHER" id="PTHR30009:SF12">
    <property type="entry name" value="PHOSPHOTRANSFERASE IIC COMPONENT GLVC"/>
    <property type="match status" value="1"/>
</dbReference>
<feature type="transmembrane region" description="Helical" evidence="12">
    <location>
        <begin position="134"/>
        <end position="152"/>
    </location>
</feature>
<dbReference type="Gene3D" id="3.30.1360.60">
    <property type="entry name" value="Glucose permease domain IIB"/>
    <property type="match status" value="1"/>
</dbReference>
<dbReference type="GO" id="GO:0009401">
    <property type="term" value="P:phosphoenolpyruvate-dependent sugar phosphotransferase system"/>
    <property type="evidence" value="ECO:0007669"/>
    <property type="project" value="UniProtKB-KW"/>
</dbReference>
<feature type="transmembrane region" description="Helical" evidence="12">
    <location>
        <begin position="172"/>
        <end position="195"/>
    </location>
</feature>
<dbReference type="CDD" id="cd00212">
    <property type="entry name" value="PTS_IIB_glc"/>
    <property type="match status" value="1"/>
</dbReference>
<dbReference type="Pfam" id="PF00367">
    <property type="entry name" value="PTS_EIIB"/>
    <property type="match status" value="1"/>
</dbReference>
<dbReference type="InterPro" id="IPR001996">
    <property type="entry name" value="PTS_IIB_1"/>
</dbReference>
<keyword evidence="4" id="KW-0762">Sugar transport</keyword>
<protein>
    <submittedName>
        <fullName evidence="15">PTS system maltose-specific IIB component, Glc family /PTS system maltose-specific IIC component, Glc family</fullName>
    </submittedName>
</protein>
<name>A0A1H9DZ48_9LACT</name>
<evidence type="ECO:0000256" key="7">
    <source>
        <dbReference type="ARBA" id="ARBA00022692"/>
    </source>
</evidence>
<dbReference type="InterPro" id="IPR018113">
    <property type="entry name" value="PTrfase_EIIB_Cys"/>
</dbReference>
<dbReference type="Proteomes" id="UP000198833">
    <property type="component" value="Unassembled WGS sequence"/>
</dbReference>
<feature type="transmembrane region" description="Helical" evidence="12">
    <location>
        <begin position="202"/>
        <end position="220"/>
    </location>
</feature>
<dbReference type="PROSITE" id="PS51103">
    <property type="entry name" value="PTS_EIIC_TYPE_1"/>
    <property type="match status" value="1"/>
</dbReference>
<keyword evidence="8" id="KW-0418">Kinase</keyword>
<evidence type="ECO:0000256" key="11">
    <source>
        <dbReference type="PROSITE-ProRule" id="PRU00421"/>
    </source>
</evidence>
<evidence type="ECO:0000256" key="9">
    <source>
        <dbReference type="ARBA" id="ARBA00022989"/>
    </source>
</evidence>
<keyword evidence="10 12" id="KW-0472">Membrane</keyword>
<feature type="transmembrane region" description="Helical" evidence="12">
    <location>
        <begin position="50"/>
        <end position="77"/>
    </location>
</feature>
<evidence type="ECO:0000256" key="12">
    <source>
        <dbReference type="SAM" id="Phobius"/>
    </source>
</evidence>
<evidence type="ECO:0000259" key="13">
    <source>
        <dbReference type="PROSITE" id="PS51098"/>
    </source>
</evidence>
<evidence type="ECO:0000256" key="2">
    <source>
        <dbReference type="ARBA" id="ARBA00022448"/>
    </source>
</evidence>
<dbReference type="EMBL" id="FOEN01000006">
    <property type="protein sequence ID" value="SEQ18617.1"/>
    <property type="molecule type" value="Genomic_DNA"/>
</dbReference>
<keyword evidence="16" id="KW-1185">Reference proteome</keyword>
<dbReference type="Pfam" id="PF02378">
    <property type="entry name" value="PTS_EIIC"/>
    <property type="match status" value="1"/>
</dbReference>
<keyword evidence="7 12" id="KW-0812">Transmembrane</keyword>
<dbReference type="GO" id="GO:0090563">
    <property type="term" value="F:protein-phosphocysteine-sugar phosphotransferase activity"/>
    <property type="evidence" value="ECO:0007669"/>
    <property type="project" value="TreeGrafter"/>
</dbReference>
<feature type="transmembrane region" description="Helical" evidence="12">
    <location>
        <begin position="7"/>
        <end position="30"/>
    </location>
</feature>
<keyword evidence="3" id="KW-1003">Cell membrane</keyword>
<evidence type="ECO:0000256" key="1">
    <source>
        <dbReference type="ARBA" id="ARBA00004651"/>
    </source>
</evidence>
<organism evidence="15 16">
    <name type="scientific">Ignavigranum ruoffiae</name>
    <dbReference type="NCBI Taxonomy" id="89093"/>
    <lineage>
        <taxon>Bacteria</taxon>
        <taxon>Bacillati</taxon>
        <taxon>Bacillota</taxon>
        <taxon>Bacilli</taxon>
        <taxon>Lactobacillales</taxon>
        <taxon>Aerococcaceae</taxon>
        <taxon>Ignavigranum</taxon>
    </lineage>
</organism>
<evidence type="ECO:0000256" key="3">
    <source>
        <dbReference type="ARBA" id="ARBA00022475"/>
    </source>
</evidence>
<evidence type="ECO:0000256" key="4">
    <source>
        <dbReference type="ARBA" id="ARBA00022597"/>
    </source>
</evidence>
<keyword evidence="2" id="KW-0813">Transport</keyword>
<accession>A0A1H9DZ48</accession>
<dbReference type="GO" id="GO:0016301">
    <property type="term" value="F:kinase activity"/>
    <property type="evidence" value="ECO:0007669"/>
    <property type="project" value="UniProtKB-KW"/>
</dbReference>
<dbReference type="PROSITE" id="PS01035">
    <property type="entry name" value="PTS_EIIB_TYPE_1_CYS"/>
    <property type="match status" value="1"/>
</dbReference>
<keyword evidence="6" id="KW-0598">Phosphotransferase system</keyword>
<evidence type="ECO:0000313" key="16">
    <source>
        <dbReference type="Proteomes" id="UP000198833"/>
    </source>
</evidence>
<gene>
    <name evidence="15" type="ORF">SAMN04488558_10645</name>
</gene>
<feature type="transmembrane region" description="Helical" evidence="12">
    <location>
        <begin position="305"/>
        <end position="321"/>
    </location>
</feature>
<evidence type="ECO:0000256" key="5">
    <source>
        <dbReference type="ARBA" id="ARBA00022679"/>
    </source>
</evidence>
<dbReference type="AlphaFoldDB" id="A0A1H9DZ48"/>
<dbReference type="InterPro" id="IPR050429">
    <property type="entry name" value="PTS_Glucose_EIICBA"/>
</dbReference>
<evidence type="ECO:0000256" key="10">
    <source>
        <dbReference type="ARBA" id="ARBA00023136"/>
    </source>
</evidence>
<dbReference type="InterPro" id="IPR036878">
    <property type="entry name" value="Glu_permease_IIB"/>
</dbReference>
<dbReference type="SUPFAM" id="SSF55604">
    <property type="entry name" value="Glucose permease domain IIB"/>
    <property type="match status" value="1"/>
</dbReference>
<keyword evidence="9 12" id="KW-1133">Transmembrane helix</keyword>
<feature type="transmembrane region" description="Helical" evidence="12">
    <location>
        <begin position="383"/>
        <end position="405"/>
    </location>
</feature>
<dbReference type="NCBIfam" id="TIGR00826">
    <property type="entry name" value="EIIB_glc"/>
    <property type="match status" value="1"/>
</dbReference>
<feature type="transmembrane region" description="Helical" evidence="12">
    <location>
        <begin position="280"/>
        <end position="298"/>
    </location>
</feature>
<feature type="transmembrane region" description="Helical" evidence="12">
    <location>
        <begin position="352"/>
        <end position="377"/>
    </location>
</feature>
<dbReference type="InterPro" id="IPR003352">
    <property type="entry name" value="PTS_EIIC"/>
</dbReference>
<dbReference type="PROSITE" id="PS51098">
    <property type="entry name" value="PTS_EIIB_TYPE_1"/>
    <property type="match status" value="1"/>
</dbReference>
<dbReference type="PANTHER" id="PTHR30009">
    <property type="entry name" value="CYTOCHROME C-TYPE SYNTHESIS PROTEIN AND PTS TRANSMEMBRANE COMPONENT"/>
    <property type="match status" value="1"/>
</dbReference>
<reference evidence="15 16" key="1">
    <citation type="submission" date="2016-10" db="EMBL/GenBank/DDBJ databases">
        <authorList>
            <person name="de Groot N.N."/>
        </authorList>
    </citation>
    <scope>NUCLEOTIDE SEQUENCE [LARGE SCALE GENOMIC DNA]</scope>
    <source>
        <strain evidence="15 16">DSM 15695</strain>
    </source>
</reference>
<comment type="subcellular location">
    <subcellularLocation>
        <location evidence="1">Cell membrane</location>
        <topology evidence="1">Multi-pass membrane protein</topology>
    </subcellularLocation>
</comment>
<feature type="domain" description="PTS EIIC type-1" evidence="14">
    <location>
        <begin position="1"/>
        <end position="417"/>
    </location>
</feature>
<keyword evidence="5" id="KW-0808">Transferase</keyword>
<dbReference type="InterPro" id="IPR010975">
    <property type="entry name" value="PTS_IIBC_a_glc"/>
</dbReference>
<dbReference type="GO" id="GO:0005886">
    <property type="term" value="C:plasma membrane"/>
    <property type="evidence" value="ECO:0007669"/>
    <property type="project" value="UniProtKB-SubCell"/>
</dbReference>
<dbReference type="NCBIfam" id="TIGR02005">
    <property type="entry name" value="PTS-IIBC-alpha"/>
    <property type="match status" value="1"/>
</dbReference>
<feature type="domain" description="PTS EIIB type-1" evidence="13">
    <location>
        <begin position="447"/>
        <end position="525"/>
    </location>
</feature>
<evidence type="ECO:0000256" key="6">
    <source>
        <dbReference type="ARBA" id="ARBA00022683"/>
    </source>
</evidence>
<proteinExistence type="predicted"/>
<feature type="active site" description="Phosphocysteine intermediate; for EIIB activity" evidence="11">
    <location>
        <position position="469"/>
    </location>
</feature>
<evidence type="ECO:0000313" key="15">
    <source>
        <dbReference type="EMBL" id="SEQ18617.1"/>
    </source>
</evidence>
<dbReference type="GO" id="GO:0008982">
    <property type="term" value="F:protein-N(PI)-phosphohistidine-sugar phosphotransferase activity"/>
    <property type="evidence" value="ECO:0007669"/>
    <property type="project" value="InterPro"/>
</dbReference>